<feature type="active site" description="Proton acceptor" evidence="8">
    <location>
        <position position="66"/>
    </location>
</feature>
<dbReference type="GO" id="GO:0019632">
    <property type="term" value="P:shikimate metabolic process"/>
    <property type="evidence" value="ECO:0007669"/>
    <property type="project" value="InterPro"/>
</dbReference>
<dbReference type="EMBL" id="QQAY01000003">
    <property type="protein sequence ID" value="RDI44040.1"/>
    <property type="molecule type" value="Genomic_DNA"/>
</dbReference>
<dbReference type="InterPro" id="IPR011342">
    <property type="entry name" value="Shikimate_DH"/>
</dbReference>
<dbReference type="Gene3D" id="3.40.50.720">
    <property type="entry name" value="NAD(P)-binding Rossmann-like Domain"/>
    <property type="match status" value="1"/>
</dbReference>
<proteinExistence type="inferred from homology"/>
<comment type="similarity">
    <text evidence="8">Belongs to the shikimate dehydrogenase family.</text>
</comment>
<dbReference type="GO" id="GO:0009073">
    <property type="term" value="P:aromatic amino acid family biosynthetic process"/>
    <property type="evidence" value="ECO:0007669"/>
    <property type="project" value="UniProtKB-KW"/>
</dbReference>
<comment type="pathway">
    <text evidence="1 8">Metabolic intermediate biosynthesis; chorismate biosynthesis; chorismate from D-erythrose 4-phosphate and phosphoenolpyruvate: step 4/7.</text>
</comment>
<dbReference type="SUPFAM" id="SSF53223">
    <property type="entry name" value="Aminoacid dehydrogenase-like, N-terminal domain"/>
    <property type="match status" value="1"/>
</dbReference>
<evidence type="ECO:0000256" key="3">
    <source>
        <dbReference type="ARBA" id="ARBA00022605"/>
    </source>
</evidence>
<protein>
    <recommendedName>
        <fullName evidence="2 8">Shikimate dehydrogenase (NADP(+))</fullName>
        <shortName evidence="8">SDH</shortName>
        <ecNumber evidence="2 8">1.1.1.25</ecNumber>
    </recommendedName>
</protein>
<comment type="caution">
    <text evidence="8">Lacks conserved residue(s) required for the propagation of feature annotation.</text>
</comment>
<dbReference type="InterPro" id="IPR046346">
    <property type="entry name" value="Aminoacid_DH-like_N_sf"/>
</dbReference>
<dbReference type="Pfam" id="PF01488">
    <property type="entry name" value="Shikimate_DH"/>
    <property type="match status" value="1"/>
</dbReference>
<comment type="function">
    <text evidence="8">Involved in the biosynthesis of the chorismate, which leads to the biosynthesis of aromatic amino acids. Catalyzes the reversible NADPH linked reduction of 3-dehydroshikimate (DHSA) to yield shikimate (SA).</text>
</comment>
<keyword evidence="13" id="KW-1185">Reference proteome</keyword>
<feature type="binding site" evidence="8">
    <location>
        <position position="62"/>
    </location>
    <ligand>
        <name>shikimate</name>
        <dbReference type="ChEBI" id="CHEBI:36208"/>
    </ligand>
</feature>
<keyword evidence="6 8" id="KW-0057">Aromatic amino acid biosynthesis</keyword>
<evidence type="ECO:0000256" key="6">
    <source>
        <dbReference type="ARBA" id="ARBA00023141"/>
    </source>
</evidence>
<keyword evidence="4 8" id="KW-0521">NADP</keyword>
<dbReference type="UniPathway" id="UPA00053">
    <property type="reaction ID" value="UER00087"/>
</dbReference>
<feature type="binding site" evidence="8">
    <location>
        <position position="242"/>
    </location>
    <ligand>
        <name>NADP(+)</name>
        <dbReference type="ChEBI" id="CHEBI:58349"/>
    </ligand>
</feature>
<feature type="binding site" evidence="8">
    <location>
        <begin position="127"/>
        <end position="131"/>
    </location>
    <ligand>
        <name>NADP(+)</name>
        <dbReference type="ChEBI" id="CHEBI:58349"/>
    </ligand>
</feature>
<dbReference type="PANTHER" id="PTHR21089:SF1">
    <property type="entry name" value="BIFUNCTIONAL 3-DEHYDROQUINATE DEHYDRATASE_SHIKIMATE DEHYDROGENASE, CHLOROPLASTIC"/>
    <property type="match status" value="1"/>
</dbReference>
<comment type="catalytic activity">
    <reaction evidence="7 8">
        <text>shikimate + NADP(+) = 3-dehydroshikimate + NADPH + H(+)</text>
        <dbReference type="Rhea" id="RHEA:17737"/>
        <dbReference type="ChEBI" id="CHEBI:15378"/>
        <dbReference type="ChEBI" id="CHEBI:16630"/>
        <dbReference type="ChEBI" id="CHEBI:36208"/>
        <dbReference type="ChEBI" id="CHEBI:57783"/>
        <dbReference type="ChEBI" id="CHEBI:58349"/>
        <dbReference type="EC" id="1.1.1.25"/>
    </reaction>
</comment>
<evidence type="ECO:0000256" key="7">
    <source>
        <dbReference type="ARBA" id="ARBA00049442"/>
    </source>
</evidence>
<evidence type="ECO:0000256" key="1">
    <source>
        <dbReference type="ARBA" id="ARBA00004871"/>
    </source>
</evidence>
<gene>
    <name evidence="8" type="primary">aroE</name>
    <name evidence="12" type="ORF">DFR59_103103</name>
</gene>
<comment type="caution">
    <text evidence="12">The sequence shown here is derived from an EMBL/GenBank/DDBJ whole genome shotgun (WGS) entry which is preliminary data.</text>
</comment>
<evidence type="ECO:0000313" key="12">
    <source>
        <dbReference type="EMBL" id="RDI44040.1"/>
    </source>
</evidence>
<dbReference type="GO" id="GO:0005829">
    <property type="term" value="C:cytosol"/>
    <property type="evidence" value="ECO:0007669"/>
    <property type="project" value="TreeGrafter"/>
</dbReference>
<dbReference type="InterPro" id="IPR013708">
    <property type="entry name" value="Shikimate_DH-bd_N"/>
</dbReference>
<feature type="domain" description="SDH C-terminal" evidence="11">
    <location>
        <begin position="242"/>
        <end position="272"/>
    </location>
</feature>
<dbReference type="PANTHER" id="PTHR21089">
    <property type="entry name" value="SHIKIMATE DEHYDROGENASE"/>
    <property type="match status" value="1"/>
</dbReference>
<comment type="subunit">
    <text evidence="8">Homodimer.</text>
</comment>
<dbReference type="EC" id="1.1.1.25" evidence="2 8"/>
<dbReference type="GO" id="GO:0004764">
    <property type="term" value="F:shikimate 3-dehydrogenase (NADP+) activity"/>
    <property type="evidence" value="ECO:0007669"/>
    <property type="project" value="UniProtKB-UniRule"/>
</dbReference>
<sequence length="282" mass="30512">MEKLFGVIGDPIGHSLSPAMHNAVFASLNMKAHYHPFHIKKESLGKSVSGMKELGIAGFNVTVPHKSSIIEFLDEIDPLAEAIGAVNTVVNEKGRLKGYNTDGLGFVEALKSEWKQDLSNEDVLIIGAGGAAKAIYYTLASLGIKHISIANRNIENGKALISRCPFEVTSNVWSLEEASFILNEFSLVIQTTPIGMAPSTEQTPLDSSKLRKDAFVSDIIYNPFETKFLSAAKSQGALIQNGLGMFVNQGAVAFKLWTGIQPDTKLMKKVVLDLLGGSYANR</sequence>
<evidence type="ECO:0000256" key="5">
    <source>
        <dbReference type="ARBA" id="ARBA00023002"/>
    </source>
</evidence>
<dbReference type="Proteomes" id="UP000255326">
    <property type="component" value="Unassembled WGS sequence"/>
</dbReference>
<evidence type="ECO:0000259" key="11">
    <source>
        <dbReference type="Pfam" id="PF18317"/>
    </source>
</evidence>
<dbReference type="GO" id="GO:0050661">
    <property type="term" value="F:NADP binding"/>
    <property type="evidence" value="ECO:0007669"/>
    <property type="project" value="InterPro"/>
</dbReference>
<dbReference type="InterPro" id="IPR022893">
    <property type="entry name" value="Shikimate_DH_fam"/>
</dbReference>
<dbReference type="Gene3D" id="3.40.50.10860">
    <property type="entry name" value="Leucine Dehydrogenase, chain A, domain 1"/>
    <property type="match status" value="1"/>
</dbReference>
<dbReference type="SUPFAM" id="SSF51735">
    <property type="entry name" value="NAD(P)-binding Rossmann-fold domains"/>
    <property type="match status" value="1"/>
</dbReference>
<feature type="binding site" evidence="8">
    <location>
        <begin position="15"/>
        <end position="17"/>
    </location>
    <ligand>
        <name>shikimate</name>
        <dbReference type="ChEBI" id="CHEBI:36208"/>
    </ligand>
</feature>
<dbReference type="GO" id="GO:0009423">
    <property type="term" value="P:chorismate biosynthetic process"/>
    <property type="evidence" value="ECO:0007669"/>
    <property type="project" value="UniProtKB-UniRule"/>
</dbReference>
<feature type="binding site" evidence="8">
    <location>
        <position position="221"/>
    </location>
    <ligand>
        <name>shikimate</name>
        <dbReference type="ChEBI" id="CHEBI:36208"/>
    </ligand>
</feature>
<keyword evidence="5 8" id="KW-0560">Oxidoreductase</keyword>
<dbReference type="Pfam" id="PF18317">
    <property type="entry name" value="SDH_C"/>
    <property type="match status" value="1"/>
</dbReference>
<accession>A0A370GL06</accession>
<organism evidence="12 13">
    <name type="scientific">Falsibacillus pallidus</name>
    <dbReference type="NCBI Taxonomy" id="493781"/>
    <lineage>
        <taxon>Bacteria</taxon>
        <taxon>Bacillati</taxon>
        <taxon>Bacillota</taxon>
        <taxon>Bacilli</taxon>
        <taxon>Bacillales</taxon>
        <taxon>Bacillaceae</taxon>
        <taxon>Falsibacillus</taxon>
    </lineage>
</organism>
<feature type="domain" description="Quinate/shikimate 5-dehydrogenase/glutamyl-tRNA reductase" evidence="9">
    <location>
        <begin position="115"/>
        <end position="192"/>
    </location>
</feature>
<feature type="binding site" evidence="8">
    <location>
        <position position="219"/>
    </location>
    <ligand>
        <name>NADP(+)</name>
        <dbReference type="ChEBI" id="CHEBI:58349"/>
    </ligand>
</feature>
<feature type="binding site" evidence="8">
    <location>
        <position position="102"/>
    </location>
    <ligand>
        <name>shikimate</name>
        <dbReference type="ChEBI" id="CHEBI:36208"/>
    </ligand>
</feature>
<evidence type="ECO:0000259" key="9">
    <source>
        <dbReference type="Pfam" id="PF01488"/>
    </source>
</evidence>
<dbReference type="NCBIfam" id="NF001319">
    <property type="entry name" value="PRK00258.3-3"/>
    <property type="match status" value="1"/>
</dbReference>
<dbReference type="Pfam" id="PF08501">
    <property type="entry name" value="Shikimate_dh_N"/>
    <property type="match status" value="1"/>
</dbReference>
<evidence type="ECO:0000313" key="13">
    <source>
        <dbReference type="Proteomes" id="UP000255326"/>
    </source>
</evidence>
<dbReference type="RefSeq" id="WP_114744935.1">
    <property type="nucleotide sequence ID" value="NZ_QQAY01000003.1"/>
</dbReference>
<evidence type="ECO:0000256" key="8">
    <source>
        <dbReference type="HAMAP-Rule" id="MF_00222"/>
    </source>
</evidence>
<dbReference type="InterPro" id="IPR006151">
    <property type="entry name" value="Shikm_DH/Glu-tRNA_Rdtase"/>
</dbReference>
<feature type="binding site" evidence="8">
    <location>
        <position position="87"/>
    </location>
    <ligand>
        <name>shikimate</name>
        <dbReference type="ChEBI" id="CHEBI:36208"/>
    </ligand>
</feature>
<dbReference type="CDD" id="cd01065">
    <property type="entry name" value="NAD_bind_Shikimate_DH"/>
    <property type="match status" value="1"/>
</dbReference>
<dbReference type="AlphaFoldDB" id="A0A370GL06"/>
<evidence type="ECO:0000256" key="2">
    <source>
        <dbReference type="ARBA" id="ARBA00012962"/>
    </source>
</evidence>
<evidence type="ECO:0000259" key="10">
    <source>
        <dbReference type="Pfam" id="PF08501"/>
    </source>
</evidence>
<reference evidence="12 13" key="1">
    <citation type="submission" date="2018-07" db="EMBL/GenBank/DDBJ databases">
        <title>Genomic Encyclopedia of Type Strains, Phase IV (KMG-IV): sequencing the most valuable type-strain genomes for metagenomic binning, comparative biology and taxonomic classification.</title>
        <authorList>
            <person name="Goeker M."/>
        </authorList>
    </citation>
    <scope>NUCLEOTIDE SEQUENCE [LARGE SCALE GENOMIC DNA]</scope>
    <source>
        <strain evidence="12 13">DSM 25281</strain>
    </source>
</reference>
<evidence type="ECO:0000256" key="4">
    <source>
        <dbReference type="ARBA" id="ARBA00022857"/>
    </source>
</evidence>
<dbReference type="InterPro" id="IPR036291">
    <property type="entry name" value="NAD(P)-bd_dom_sf"/>
</dbReference>
<dbReference type="NCBIfam" id="TIGR00507">
    <property type="entry name" value="aroE"/>
    <property type="match status" value="1"/>
</dbReference>
<dbReference type="GO" id="GO:0008652">
    <property type="term" value="P:amino acid biosynthetic process"/>
    <property type="evidence" value="ECO:0007669"/>
    <property type="project" value="UniProtKB-KW"/>
</dbReference>
<keyword evidence="3 8" id="KW-0028">Amino-acid biosynthesis</keyword>
<name>A0A370GL06_9BACI</name>
<dbReference type="HAMAP" id="MF_00222">
    <property type="entry name" value="Shikimate_DH_AroE"/>
    <property type="match status" value="1"/>
</dbReference>
<feature type="binding site" evidence="8">
    <location>
        <position position="249"/>
    </location>
    <ligand>
        <name>shikimate</name>
        <dbReference type="ChEBI" id="CHEBI:36208"/>
    </ligand>
</feature>
<dbReference type="NCBIfam" id="NF001314">
    <property type="entry name" value="PRK00258.2-2"/>
    <property type="match status" value="1"/>
</dbReference>
<dbReference type="OrthoDB" id="9792692at2"/>
<feature type="domain" description="Shikimate dehydrogenase substrate binding N-terminal" evidence="10">
    <location>
        <begin position="7"/>
        <end position="89"/>
    </location>
</feature>
<dbReference type="InterPro" id="IPR041121">
    <property type="entry name" value="SDH_C"/>
</dbReference>